<dbReference type="AlphaFoldDB" id="A0A813FMM9"/>
<dbReference type="PANTHER" id="PTHR31201">
    <property type="entry name" value="OS01G0585100 PROTEIN"/>
    <property type="match status" value="1"/>
</dbReference>
<sequence length="358" mass="40743">MATADIARHVLLEEEEDDSTSPSARRITEEERAIVNKCIDVVERRAKSLEERGLTKWNFMFGVANSLGVAWSFGAIPEHFWIIYLLEIFILFPVRWQHQIAAKPLKENLYWLDFCWMANFSAVLLMCVLTFDHGLNDDVRKWFFSAAWGLSNGPLLLATGCLGNALVFHDFDNTASVIIHLFPSLVMFVMGWHYGRVQAAWPSLFKVGDYFSLIDPWRDIYCNAATVYSVWLLLYTGWMTACGLTAPKTGYDTVFHMVMRGGGGKIVAKIDNNFTVTYVLAYMLLHAVSVYVAILVSLLCYVNQYFHGCLCGAMAFMTIYNAASRYTFYMVSSYGQALRKELGIPYHRKASAMRFVED</sequence>
<dbReference type="Proteomes" id="UP000654075">
    <property type="component" value="Unassembled WGS sequence"/>
</dbReference>
<keyword evidence="7 13" id="KW-1133">Transmembrane helix</keyword>
<keyword evidence="11" id="KW-1208">Phospholipid metabolism</keyword>
<evidence type="ECO:0000256" key="2">
    <source>
        <dbReference type="ARBA" id="ARBA00006675"/>
    </source>
</evidence>
<dbReference type="EMBL" id="CAJNNV010025303">
    <property type="protein sequence ID" value="CAE8613742.1"/>
    <property type="molecule type" value="Genomic_DNA"/>
</dbReference>
<feature type="transmembrane region" description="Helical" evidence="13">
    <location>
        <begin position="79"/>
        <end position="96"/>
    </location>
</feature>
<keyword evidence="4" id="KW-0444">Lipid biosynthesis</keyword>
<protein>
    <recommendedName>
        <fullName evidence="3">Glycerophosphocholine acyltransferase 1</fullName>
    </recommendedName>
</protein>
<evidence type="ECO:0000256" key="8">
    <source>
        <dbReference type="ARBA" id="ARBA00023098"/>
    </source>
</evidence>
<feature type="transmembrane region" description="Helical" evidence="13">
    <location>
        <begin position="225"/>
        <end position="246"/>
    </location>
</feature>
<feature type="transmembrane region" description="Helical" evidence="13">
    <location>
        <begin position="175"/>
        <end position="195"/>
    </location>
</feature>
<evidence type="ECO:0000256" key="6">
    <source>
        <dbReference type="ARBA" id="ARBA00022692"/>
    </source>
</evidence>
<keyword evidence="8" id="KW-0443">Lipid metabolism</keyword>
<dbReference type="Pfam" id="PF10998">
    <property type="entry name" value="DUF2838"/>
    <property type="match status" value="1"/>
</dbReference>
<keyword evidence="12" id="KW-0012">Acyltransferase</keyword>
<dbReference type="PANTHER" id="PTHR31201:SF1">
    <property type="entry name" value="GLYCEROPHOSPHOCHOLINE ACYLTRANSFERASE 1"/>
    <property type="match status" value="1"/>
</dbReference>
<dbReference type="GO" id="GO:0016746">
    <property type="term" value="F:acyltransferase activity"/>
    <property type="evidence" value="ECO:0007669"/>
    <property type="project" value="UniProtKB-KW"/>
</dbReference>
<evidence type="ECO:0000256" key="12">
    <source>
        <dbReference type="ARBA" id="ARBA00023315"/>
    </source>
</evidence>
<reference evidence="14" key="1">
    <citation type="submission" date="2021-02" db="EMBL/GenBank/DDBJ databases">
        <authorList>
            <person name="Dougan E. K."/>
            <person name="Rhodes N."/>
            <person name="Thang M."/>
            <person name="Chan C."/>
        </authorList>
    </citation>
    <scope>NUCLEOTIDE SEQUENCE</scope>
</reference>
<feature type="transmembrane region" description="Helical" evidence="13">
    <location>
        <begin position="108"/>
        <end position="131"/>
    </location>
</feature>
<organism evidence="14 15">
    <name type="scientific">Polarella glacialis</name>
    <name type="common">Dinoflagellate</name>
    <dbReference type="NCBI Taxonomy" id="89957"/>
    <lineage>
        <taxon>Eukaryota</taxon>
        <taxon>Sar</taxon>
        <taxon>Alveolata</taxon>
        <taxon>Dinophyceae</taxon>
        <taxon>Suessiales</taxon>
        <taxon>Suessiaceae</taxon>
        <taxon>Polarella</taxon>
    </lineage>
</organism>
<evidence type="ECO:0000313" key="15">
    <source>
        <dbReference type="Proteomes" id="UP000654075"/>
    </source>
</evidence>
<evidence type="ECO:0000256" key="3">
    <source>
        <dbReference type="ARBA" id="ARBA00019082"/>
    </source>
</evidence>
<feature type="transmembrane region" description="Helical" evidence="13">
    <location>
        <begin position="279"/>
        <end position="299"/>
    </location>
</feature>
<dbReference type="GO" id="GO:0006656">
    <property type="term" value="P:phosphatidylcholine biosynthetic process"/>
    <property type="evidence" value="ECO:0007669"/>
    <property type="project" value="TreeGrafter"/>
</dbReference>
<proteinExistence type="inferred from homology"/>
<feature type="transmembrane region" description="Helical" evidence="13">
    <location>
        <begin position="54"/>
        <end position="73"/>
    </location>
</feature>
<keyword evidence="5" id="KW-0808">Transferase</keyword>
<dbReference type="OrthoDB" id="406287at2759"/>
<name>A0A813FMM9_POLGL</name>
<dbReference type="GO" id="GO:0016020">
    <property type="term" value="C:membrane"/>
    <property type="evidence" value="ECO:0007669"/>
    <property type="project" value="UniProtKB-SubCell"/>
</dbReference>
<evidence type="ECO:0000256" key="5">
    <source>
        <dbReference type="ARBA" id="ARBA00022679"/>
    </source>
</evidence>
<feature type="transmembrane region" description="Helical" evidence="13">
    <location>
        <begin position="143"/>
        <end position="168"/>
    </location>
</feature>
<evidence type="ECO:0000256" key="10">
    <source>
        <dbReference type="ARBA" id="ARBA00023209"/>
    </source>
</evidence>
<comment type="similarity">
    <text evidence="2">Belongs to the GPC1 family.</text>
</comment>
<comment type="caution">
    <text evidence="14">The sequence shown here is derived from an EMBL/GenBank/DDBJ whole genome shotgun (WGS) entry which is preliminary data.</text>
</comment>
<keyword evidence="10" id="KW-0594">Phospholipid biosynthesis</keyword>
<feature type="transmembrane region" description="Helical" evidence="13">
    <location>
        <begin position="305"/>
        <end position="323"/>
    </location>
</feature>
<gene>
    <name evidence="14" type="ORF">PGLA1383_LOCUS31490</name>
</gene>
<comment type="subcellular location">
    <subcellularLocation>
        <location evidence="1">Membrane</location>
        <topology evidence="1">Multi-pass membrane protein</topology>
    </subcellularLocation>
</comment>
<dbReference type="OMA" id="AHERAFP"/>
<evidence type="ECO:0000256" key="1">
    <source>
        <dbReference type="ARBA" id="ARBA00004141"/>
    </source>
</evidence>
<evidence type="ECO:0000256" key="9">
    <source>
        <dbReference type="ARBA" id="ARBA00023136"/>
    </source>
</evidence>
<keyword evidence="15" id="KW-1185">Reference proteome</keyword>
<keyword evidence="6 13" id="KW-0812">Transmembrane</keyword>
<evidence type="ECO:0000256" key="4">
    <source>
        <dbReference type="ARBA" id="ARBA00022516"/>
    </source>
</evidence>
<evidence type="ECO:0000256" key="13">
    <source>
        <dbReference type="SAM" id="Phobius"/>
    </source>
</evidence>
<dbReference type="InterPro" id="IPR021261">
    <property type="entry name" value="GPCAT"/>
</dbReference>
<evidence type="ECO:0000256" key="7">
    <source>
        <dbReference type="ARBA" id="ARBA00022989"/>
    </source>
</evidence>
<evidence type="ECO:0000313" key="14">
    <source>
        <dbReference type="EMBL" id="CAE8613742.1"/>
    </source>
</evidence>
<keyword evidence="9 13" id="KW-0472">Membrane</keyword>
<evidence type="ECO:0000256" key="11">
    <source>
        <dbReference type="ARBA" id="ARBA00023264"/>
    </source>
</evidence>
<accession>A0A813FMM9</accession>